<evidence type="ECO:0000313" key="4">
    <source>
        <dbReference type="EMBL" id="MCE4555304.1"/>
    </source>
</evidence>
<evidence type="ECO:0000259" key="3">
    <source>
        <dbReference type="Pfam" id="PF25021"/>
    </source>
</evidence>
<dbReference type="InterPro" id="IPR001258">
    <property type="entry name" value="NHL_repeat"/>
</dbReference>
<dbReference type="PANTHER" id="PTHR13833:SF71">
    <property type="entry name" value="NHL DOMAIN-CONTAINING PROTEIN"/>
    <property type="match status" value="1"/>
</dbReference>
<name>A0ABS8XRH5_9BURK</name>
<dbReference type="Gene3D" id="2.120.10.30">
    <property type="entry name" value="TolB, C-terminal domain"/>
    <property type="match status" value="4"/>
</dbReference>
<keyword evidence="1" id="KW-0677">Repeat</keyword>
<evidence type="ECO:0000313" key="5">
    <source>
        <dbReference type="Proteomes" id="UP001200741"/>
    </source>
</evidence>
<keyword evidence="2" id="KW-0732">Signal</keyword>
<feature type="signal peptide" evidence="2">
    <location>
        <begin position="1"/>
        <end position="39"/>
    </location>
</feature>
<gene>
    <name evidence="4" type="ORF">LXT13_12845</name>
</gene>
<dbReference type="InterPro" id="IPR013783">
    <property type="entry name" value="Ig-like_fold"/>
</dbReference>
<dbReference type="InterPro" id="IPR036179">
    <property type="entry name" value="Ig-like_dom_sf"/>
</dbReference>
<dbReference type="Proteomes" id="UP001200741">
    <property type="component" value="Unassembled WGS sequence"/>
</dbReference>
<evidence type="ECO:0000256" key="2">
    <source>
        <dbReference type="SAM" id="SignalP"/>
    </source>
</evidence>
<feature type="domain" description="Teneurin NHL" evidence="3">
    <location>
        <begin position="533"/>
        <end position="724"/>
    </location>
</feature>
<organism evidence="4 5">
    <name type="scientific">Pelomonas cellulosilytica</name>
    <dbReference type="NCBI Taxonomy" id="2906762"/>
    <lineage>
        <taxon>Bacteria</taxon>
        <taxon>Pseudomonadati</taxon>
        <taxon>Pseudomonadota</taxon>
        <taxon>Betaproteobacteria</taxon>
        <taxon>Burkholderiales</taxon>
        <taxon>Sphaerotilaceae</taxon>
        <taxon>Roseateles</taxon>
    </lineage>
</organism>
<dbReference type="InterPro" id="IPR011042">
    <property type="entry name" value="6-blade_b-propeller_TolB-like"/>
</dbReference>
<keyword evidence="5" id="KW-1185">Reference proteome</keyword>
<dbReference type="Pfam" id="PF25021">
    <property type="entry name" value="TEN_NHL"/>
    <property type="match status" value="1"/>
</dbReference>
<reference evidence="4 5" key="1">
    <citation type="submission" date="2021-12" db="EMBL/GenBank/DDBJ databases">
        <title>Genome seq of P8.</title>
        <authorList>
            <person name="Seo T."/>
        </authorList>
    </citation>
    <scope>NUCLEOTIDE SEQUENCE [LARGE SCALE GENOMIC DNA]</scope>
    <source>
        <strain evidence="4 5">P8</strain>
    </source>
</reference>
<evidence type="ECO:0000256" key="1">
    <source>
        <dbReference type="ARBA" id="ARBA00022737"/>
    </source>
</evidence>
<dbReference type="RefSeq" id="WP_233372317.1">
    <property type="nucleotide sequence ID" value="NZ_JAJTWU010000004.1"/>
</dbReference>
<dbReference type="Gene3D" id="2.60.40.10">
    <property type="entry name" value="Immunoglobulins"/>
    <property type="match status" value="1"/>
</dbReference>
<dbReference type="SUPFAM" id="SSF63829">
    <property type="entry name" value="Calcium-dependent phosphotriesterase"/>
    <property type="match status" value="2"/>
</dbReference>
<dbReference type="PANTHER" id="PTHR13833">
    <property type="match status" value="1"/>
</dbReference>
<sequence length="867" mass="87058">MDSTHGCRGAASRPRWLRWLASGLTAAALALMGGCGSDANDSDAAPMVQPPVITGQPAPVSAMAGTAASFTVVASGSAPLRYQWQRDGSDIAGATAAGYTLAAAAPADSGARFRVVVSNSAGSATSDAAALTVITAPPVLTITQQPADQSVTSGTPATFSVAGTCSTGTLQVQWQRNNGPGGGFAAIPAATGATYSLSPSSADSGARLRAALDCSGQSATLSAEAGLTVTAPASIRLDPLLVTGLRPQANISGLVAIDLDATGGTATLVMQNQLKRLSADFNQVAPYAGGSTSTPSDGPRATAGLLGTQAVTHDAAGNQYVIAADTVRRIGTDGQVTTLAGSLTDSGYIDGPGTTARFNSPRGITFGPDGNLYLTDVGSNTVRRITLAGQVSTVAGNGTRGYAEGSGQAAQFSGPFGLAFAPNGDLLVADNGNQRVRRITPSGQVSTLAGNGMTGPPAVAAAGASPIEDPRGLAVRGNTLAVAQGVGIVTLIDLDTGRTTPYAGTYGRTGGYADGPLGQAVFGNLWSLTALPDGRYLVADSQALRLIEAGGAVRTLYGGNSELMDVTGGPIWQRNFSFASNTEQTLTVDAAGRVIVAADGDVRRIAADGSVSLIAGLPGGRRGMLDGSGSVAQFTRVGSGLAAAPDGTLWVADDTAIRRIAPDGNTTLVAGYRQFLGDTSGTPSFGAVDGVGSSARFQSSMSMAVGPDGALYVADPSNCAIRRVTADGTTTTWAGVMGQCTITDGTRLTARFRAPRSPAFAPDGSLWVSDRGGLRRIAPDGTVTTVSAPLGPLAFGPDGDLFIGASDGLYRIAAGTTTAVQLIAGGQNDLPVYGNAPHLSRIDALAALGRRQLALLSPLGLMLVSLP</sequence>
<dbReference type="InterPro" id="IPR056822">
    <property type="entry name" value="TEN_NHL"/>
</dbReference>
<dbReference type="EMBL" id="JAJTWU010000004">
    <property type="protein sequence ID" value="MCE4555304.1"/>
    <property type="molecule type" value="Genomic_DNA"/>
</dbReference>
<feature type="chain" id="PRO_5045561482" description="Teneurin NHL domain-containing protein" evidence="2">
    <location>
        <begin position="40"/>
        <end position="867"/>
    </location>
</feature>
<accession>A0ABS8XRH5</accession>
<comment type="caution">
    <text evidence="4">The sequence shown here is derived from an EMBL/GenBank/DDBJ whole genome shotgun (WGS) entry which is preliminary data.</text>
</comment>
<dbReference type="Gene3D" id="2.60.40.2700">
    <property type="match status" value="1"/>
</dbReference>
<proteinExistence type="predicted"/>
<dbReference type="SUPFAM" id="SSF48726">
    <property type="entry name" value="Immunoglobulin"/>
    <property type="match status" value="1"/>
</dbReference>
<dbReference type="Pfam" id="PF01436">
    <property type="entry name" value="NHL"/>
    <property type="match status" value="1"/>
</dbReference>
<protein>
    <recommendedName>
        <fullName evidence="3">Teneurin NHL domain-containing protein</fullName>
    </recommendedName>
</protein>